<dbReference type="OrthoDB" id="409956at2759"/>
<proteinExistence type="predicted"/>
<dbReference type="InterPro" id="IPR038765">
    <property type="entry name" value="Papain-like_cys_pep_sf"/>
</dbReference>
<keyword evidence="2" id="KW-0472">Membrane</keyword>
<feature type="transmembrane region" description="Helical" evidence="2">
    <location>
        <begin position="242"/>
        <end position="266"/>
    </location>
</feature>
<dbReference type="AlphaFoldDB" id="A0A835I4D4"/>
<evidence type="ECO:0000256" key="1">
    <source>
        <dbReference type="SAM" id="MobiDB-lite"/>
    </source>
</evidence>
<name>A0A835I4D4_9MAGN</name>
<keyword evidence="2" id="KW-1133">Transmembrane helix</keyword>
<organism evidence="3 4">
    <name type="scientific">Coptis chinensis</name>
    <dbReference type="NCBI Taxonomy" id="261450"/>
    <lineage>
        <taxon>Eukaryota</taxon>
        <taxon>Viridiplantae</taxon>
        <taxon>Streptophyta</taxon>
        <taxon>Embryophyta</taxon>
        <taxon>Tracheophyta</taxon>
        <taxon>Spermatophyta</taxon>
        <taxon>Magnoliopsida</taxon>
        <taxon>Ranunculales</taxon>
        <taxon>Ranunculaceae</taxon>
        <taxon>Coptidoideae</taxon>
        <taxon>Coptis</taxon>
    </lineage>
</organism>
<evidence type="ECO:0000256" key="2">
    <source>
        <dbReference type="SAM" id="Phobius"/>
    </source>
</evidence>
<gene>
    <name evidence="3" type="ORF">IFM89_018231</name>
</gene>
<accession>A0A835I4D4</accession>
<reference evidence="3 4" key="1">
    <citation type="submission" date="2020-10" db="EMBL/GenBank/DDBJ databases">
        <title>The Coptis chinensis genome and diversification of protoberbering-type alkaloids.</title>
        <authorList>
            <person name="Wang B."/>
            <person name="Shu S."/>
            <person name="Song C."/>
            <person name="Liu Y."/>
        </authorList>
    </citation>
    <scope>NUCLEOTIDE SEQUENCE [LARGE SCALE GENOMIC DNA]</scope>
    <source>
        <strain evidence="3">HL-2020</strain>
        <tissue evidence="3">Leaf</tissue>
    </source>
</reference>
<evidence type="ECO:0000313" key="4">
    <source>
        <dbReference type="Proteomes" id="UP000631114"/>
    </source>
</evidence>
<keyword evidence="4" id="KW-1185">Reference proteome</keyword>
<comment type="caution">
    <text evidence="3">The sequence shown here is derived from an EMBL/GenBank/DDBJ whole genome shotgun (WGS) entry which is preliminary data.</text>
</comment>
<evidence type="ECO:0000313" key="3">
    <source>
        <dbReference type="EMBL" id="KAF9609783.1"/>
    </source>
</evidence>
<feature type="compositionally biased region" description="Low complexity" evidence="1">
    <location>
        <begin position="10"/>
        <end position="25"/>
    </location>
</feature>
<dbReference type="EMBL" id="JADFTS010000004">
    <property type="protein sequence ID" value="KAF9609783.1"/>
    <property type="molecule type" value="Genomic_DNA"/>
</dbReference>
<keyword evidence="2" id="KW-0812">Transmembrane</keyword>
<dbReference type="Gene3D" id="3.90.70.80">
    <property type="match status" value="1"/>
</dbReference>
<dbReference type="SUPFAM" id="SSF54001">
    <property type="entry name" value="Cysteine proteinases"/>
    <property type="match status" value="1"/>
</dbReference>
<protein>
    <recommendedName>
        <fullName evidence="5">OTU domain-containing protein</fullName>
    </recommendedName>
</protein>
<evidence type="ECO:0008006" key="5">
    <source>
        <dbReference type="Google" id="ProtNLM"/>
    </source>
</evidence>
<feature type="region of interest" description="Disordered" evidence="1">
    <location>
        <begin position="1"/>
        <end position="25"/>
    </location>
</feature>
<dbReference type="Proteomes" id="UP000631114">
    <property type="component" value="Unassembled WGS sequence"/>
</dbReference>
<sequence length="267" mass="30167">MARILVQRGSASNNQSRSVGSSLSGTSTLVPQVQVVNVTRDEQEEEVLEIGSLDNDSLDSCVSFEEKTTKRDELFGESNQFVVSETVSDDEKEKVGSDDVLDSGIVMKELGGLRIRENVVGWPEYWYISDYYWPSSPRSYGEGEGYNSADEQSPCFGSTCDDANWSCFHEISGLLWERERQFELEIIRVEGFELKCMLEDGNCLFRAVAYQVYGGAEAYDLTRQMCTDYMCEFRWDSIMDRVWVVVTLLRLGLSALAVFFAIIVLAL</sequence>